<evidence type="ECO:0000313" key="1">
    <source>
        <dbReference type="EMBL" id="KAK8990084.1"/>
    </source>
</evidence>
<dbReference type="EMBL" id="JBBPBN010000055">
    <property type="protein sequence ID" value="KAK8990084.1"/>
    <property type="molecule type" value="Genomic_DNA"/>
</dbReference>
<comment type="caution">
    <text evidence="1">The sequence shown here is derived from an EMBL/GenBank/DDBJ whole genome shotgun (WGS) entry which is preliminary data.</text>
</comment>
<name>A0ABR2PNU9_9ROSI</name>
<dbReference type="Proteomes" id="UP001396334">
    <property type="component" value="Unassembled WGS sequence"/>
</dbReference>
<accession>A0ABR2PNU9</accession>
<reference evidence="1 2" key="1">
    <citation type="journal article" date="2024" name="G3 (Bethesda)">
        <title>Genome assembly of Hibiscus sabdariffa L. provides insights into metabolisms of medicinal natural products.</title>
        <authorList>
            <person name="Kim T."/>
        </authorList>
    </citation>
    <scope>NUCLEOTIDE SEQUENCE [LARGE SCALE GENOMIC DNA]</scope>
    <source>
        <strain evidence="1">TK-2024</strain>
        <tissue evidence="1">Old leaves</tissue>
    </source>
</reference>
<protein>
    <submittedName>
        <fullName evidence="1">Uncharacterized protein</fullName>
    </submittedName>
</protein>
<evidence type="ECO:0000313" key="2">
    <source>
        <dbReference type="Proteomes" id="UP001396334"/>
    </source>
</evidence>
<sequence length="98" mass="10784">MDLILRWVFHGEVLRRLKITGNLGEALESTPSEFRDVESAIALLCSALLLQRQICKGEEFSAPSGTALDWLIEVRQALVAFSYGVGSSATPTSRFDAR</sequence>
<organism evidence="1 2">
    <name type="scientific">Hibiscus sabdariffa</name>
    <name type="common">roselle</name>
    <dbReference type="NCBI Taxonomy" id="183260"/>
    <lineage>
        <taxon>Eukaryota</taxon>
        <taxon>Viridiplantae</taxon>
        <taxon>Streptophyta</taxon>
        <taxon>Embryophyta</taxon>
        <taxon>Tracheophyta</taxon>
        <taxon>Spermatophyta</taxon>
        <taxon>Magnoliopsida</taxon>
        <taxon>eudicotyledons</taxon>
        <taxon>Gunneridae</taxon>
        <taxon>Pentapetalae</taxon>
        <taxon>rosids</taxon>
        <taxon>malvids</taxon>
        <taxon>Malvales</taxon>
        <taxon>Malvaceae</taxon>
        <taxon>Malvoideae</taxon>
        <taxon>Hibiscus</taxon>
    </lineage>
</organism>
<keyword evidence="2" id="KW-1185">Reference proteome</keyword>
<proteinExistence type="predicted"/>
<gene>
    <name evidence="1" type="ORF">V6N11_008600</name>
</gene>